<dbReference type="InterPro" id="IPR058396">
    <property type="entry name" value="DUF8083"/>
</dbReference>
<dbReference type="EMBL" id="JBFALK010000018">
    <property type="protein sequence ID" value="MEV0972840.1"/>
    <property type="molecule type" value="Genomic_DNA"/>
</dbReference>
<evidence type="ECO:0000313" key="3">
    <source>
        <dbReference type="Proteomes" id="UP001551675"/>
    </source>
</evidence>
<feature type="domain" description="DUF8083" evidence="1">
    <location>
        <begin position="4"/>
        <end position="287"/>
    </location>
</feature>
<comment type="caution">
    <text evidence="2">The sequence shown here is derived from an EMBL/GenBank/DDBJ whole genome shotgun (WGS) entry which is preliminary data.</text>
</comment>
<dbReference type="RefSeq" id="WP_061260040.1">
    <property type="nucleotide sequence ID" value="NZ_JBFALK010000018.1"/>
</dbReference>
<reference evidence="2 3" key="1">
    <citation type="submission" date="2024-06" db="EMBL/GenBank/DDBJ databases">
        <title>The Natural Products Discovery Center: Release of the First 8490 Sequenced Strains for Exploring Actinobacteria Biosynthetic Diversity.</title>
        <authorList>
            <person name="Kalkreuter E."/>
            <person name="Kautsar S.A."/>
            <person name="Yang D."/>
            <person name="Bader C.D."/>
            <person name="Teijaro C.N."/>
            <person name="Fluegel L."/>
            <person name="Davis C.M."/>
            <person name="Simpson J.R."/>
            <person name="Lauterbach L."/>
            <person name="Steele A.D."/>
            <person name="Gui C."/>
            <person name="Meng S."/>
            <person name="Li G."/>
            <person name="Viehrig K."/>
            <person name="Ye F."/>
            <person name="Su P."/>
            <person name="Kiefer A.F."/>
            <person name="Nichols A."/>
            <person name="Cepeda A.J."/>
            <person name="Yan W."/>
            <person name="Fan B."/>
            <person name="Jiang Y."/>
            <person name="Adhikari A."/>
            <person name="Zheng C.-J."/>
            <person name="Schuster L."/>
            <person name="Cowan T.M."/>
            <person name="Smanski M.J."/>
            <person name="Chevrette M.G."/>
            <person name="De Carvalho L.P.S."/>
            <person name="Shen B."/>
        </authorList>
    </citation>
    <scope>NUCLEOTIDE SEQUENCE [LARGE SCALE GENOMIC DNA]</scope>
    <source>
        <strain evidence="2 3">NPDC050100</strain>
    </source>
</reference>
<proteinExistence type="predicted"/>
<keyword evidence="3" id="KW-1185">Reference proteome</keyword>
<gene>
    <name evidence="2" type="ORF">AB0I59_29905</name>
</gene>
<evidence type="ECO:0000313" key="2">
    <source>
        <dbReference type="EMBL" id="MEV0972840.1"/>
    </source>
</evidence>
<accession>A0ABV3GMH4</accession>
<name>A0ABV3GMH4_MICGL</name>
<organism evidence="2 3">
    <name type="scientific">Microtetraspora glauca</name>
    <dbReference type="NCBI Taxonomy" id="1996"/>
    <lineage>
        <taxon>Bacteria</taxon>
        <taxon>Bacillati</taxon>
        <taxon>Actinomycetota</taxon>
        <taxon>Actinomycetes</taxon>
        <taxon>Streptosporangiales</taxon>
        <taxon>Streptosporangiaceae</taxon>
        <taxon>Microtetraspora</taxon>
    </lineage>
</organism>
<dbReference type="Proteomes" id="UP001551675">
    <property type="component" value="Unassembled WGS sequence"/>
</dbReference>
<sequence>MLPYAAYLRVYEPLAAFSPRDQRIWAAYAESRDRPRRAGALRVEHGEAVHRLLRVPPSPAPEQESPNAYLRRVEDVLYVCPWQTRLRSWLAFASFRGGTPVKLADRFVPRAIAERTADDFDRFKRDGTSLRTYIQTSTWHVPTAWFVPFDSTERWLVLGGETPESGDPGAQAVAAPARNMLYVTSMAQARRRVARALGVIKRHAPDTAALGEFEEVGRWLEEFHPHSLVELDYGGLVHLMDDETLEADQSVAELAAALTGLDNGQEELAFAMYQRVVLRWRSIQALQSAN</sequence>
<evidence type="ECO:0000259" key="1">
    <source>
        <dbReference type="Pfam" id="PF26312"/>
    </source>
</evidence>
<protein>
    <recommendedName>
        <fullName evidence="1">DUF8083 domain-containing protein</fullName>
    </recommendedName>
</protein>
<dbReference type="Pfam" id="PF26312">
    <property type="entry name" value="DUF8083"/>
    <property type="match status" value="1"/>
</dbReference>